<organism evidence="2 3">
    <name type="scientific">Chengkuizengella marina</name>
    <dbReference type="NCBI Taxonomy" id="2507566"/>
    <lineage>
        <taxon>Bacteria</taxon>
        <taxon>Bacillati</taxon>
        <taxon>Bacillota</taxon>
        <taxon>Bacilli</taxon>
        <taxon>Bacillales</taxon>
        <taxon>Paenibacillaceae</taxon>
        <taxon>Chengkuizengella</taxon>
    </lineage>
</organism>
<dbReference type="InterPro" id="IPR007848">
    <property type="entry name" value="Small_mtfrase_dom"/>
</dbReference>
<comment type="caution">
    <text evidence="2">The sequence shown here is derived from an EMBL/GenBank/DDBJ whole genome shotgun (WGS) entry which is preliminary data.</text>
</comment>
<keyword evidence="3" id="KW-1185">Reference proteome</keyword>
<dbReference type="InterPro" id="IPR036388">
    <property type="entry name" value="WH-like_DNA-bd_sf"/>
</dbReference>
<protein>
    <submittedName>
        <fullName evidence="2">Methyltransferase domain-containing protein</fullName>
    </submittedName>
</protein>
<dbReference type="Pfam" id="PF05175">
    <property type="entry name" value="MTS"/>
    <property type="match status" value="1"/>
</dbReference>
<sequence length="334" mass="37962">MPVLKLKPIHPDMLFNGFVGANVAFAYQQIGLFDVIKKGENVTIEEIAVRTDSHLSKLQGLLKAGEALGYFHFNKDGTMNVTEMGEELRQMLGYFTWSVGGYGEMFRELGNLTKSARPWGHLRNEGMVALGADMNNRSFMEKLLFDVLDHLHVNSIADFGCGNGGRLITWAERYSHINGVGVDISADAIGMAEEQVKMHGLENRLKMVCANVLDTFRTDKFHSILEEVELVSSFMMLHDLYNISDLRETLFDRLREAFPNVKYFLIADTVQKPSLEELEQLPIFNVGYELLHNYMGVYIPKKEEYDELFARAGLAVEKCIEFGTPYTYLYLLKV</sequence>
<dbReference type="SUPFAM" id="SSF53335">
    <property type="entry name" value="S-adenosyl-L-methionine-dependent methyltransferases"/>
    <property type="match status" value="1"/>
</dbReference>
<dbReference type="EMBL" id="SIJB01000022">
    <property type="protein sequence ID" value="NBI29135.1"/>
    <property type="molecule type" value="Genomic_DNA"/>
</dbReference>
<dbReference type="InterPro" id="IPR036390">
    <property type="entry name" value="WH_DNA-bd_sf"/>
</dbReference>
<keyword evidence="2" id="KW-0489">Methyltransferase</keyword>
<dbReference type="AlphaFoldDB" id="A0A6N9Q2V9"/>
<dbReference type="GO" id="GO:0008168">
    <property type="term" value="F:methyltransferase activity"/>
    <property type="evidence" value="ECO:0007669"/>
    <property type="project" value="UniProtKB-KW"/>
</dbReference>
<gene>
    <name evidence="2" type="ORF">ERL59_09200</name>
</gene>
<proteinExistence type="predicted"/>
<name>A0A6N9Q2V9_9BACL</name>
<dbReference type="GO" id="GO:0032259">
    <property type="term" value="P:methylation"/>
    <property type="evidence" value="ECO:0007669"/>
    <property type="project" value="UniProtKB-KW"/>
</dbReference>
<dbReference type="Gene3D" id="3.40.50.150">
    <property type="entry name" value="Vaccinia Virus protein VP39"/>
    <property type="match status" value="1"/>
</dbReference>
<dbReference type="Gene3D" id="1.10.10.10">
    <property type="entry name" value="Winged helix-like DNA-binding domain superfamily/Winged helix DNA-binding domain"/>
    <property type="match status" value="1"/>
</dbReference>
<feature type="domain" description="Methyltransferase small" evidence="1">
    <location>
        <begin position="142"/>
        <end position="225"/>
    </location>
</feature>
<dbReference type="SUPFAM" id="SSF46785">
    <property type="entry name" value="Winged helix' DNA-binding domain"/>
    <property type="match status" value="1"/>
</dbReference>
<evidence type="ECO:0000259" key="1">
    <source>
        <dbReference type="Pfam" id="PF05175"/>
    </source>
</evidence>
<dbReference type="CDD" id="cd02440">
    <property type="entry name" value="AdoMet_MTases"/>
    <property type="match status" value="1"/>
</dbReference>
<dbReference type="OrthoDB" id="1707222at2"/>
<accession>A0A6N9Q2V9</accession>
<evidence type="ECO:0000313" key="3">
    <source>
        <dbReference type="Proteomes" id="UP000448943"/>
    </source>
</evidence>
<keyword evidence="2" id="KW-0808">Transferase</keyword>
<evidence type="ECO:0000313" key="2">
    <source>
        <dbReference type="EMBL" id="NBI29135.1"/>
    </source>
</evidence>
<dbReference type="InterPro" id="IPR029063">
    <property type="entry name" value="SAM-dependent_MTases_sf"/>
</dbReference>
<reference evidence="2 3" key="1">
    <citation type="submission" date="2019-01" db="EMBL/GenBank/DDBJ databases">
        <title>Chengkuizengella sp. nov., isolated from deep-sea sediment of East Pacific Ocean.</title>
        <authorList>
            <person name="Yang J."/>
            <person name="Lai Q."/>
            <person name="Shao Z."/>
        </authorList>
    </citation>
    <scope>NUCLEOTIDE SEQUENCE [LARGE SCALE GENOMIC DNA]</scope>
    <source>
        <strain evidence="2 3">YPA3-1-1</strain>
    </source>
</reference>
<dbReference type="RefSeq" id="WP_160645940.1">
    <property type="nucleotide sequence ID" value="NZ_SIJB01000022.1"/>
</dbReference>
<dbReference type="Proteomes" id="UP000448943">
    <property type="component" value="Unassembled WGS sequence"/>
</dbReference>